<protein>
    <recommendedName>
        <fullName evidence="3">DUF4388 domain-containing protein</fullName>
    </recommendedName>
</protein>
<comment type="caution">
    <text evidence="1">The sequence shown here is derived from an EMBL/GenBank/DDBJ whole genome shotgun (WGS) entry which is preliminary data.</text>
</comment>
<proteinExistence type="predicted"/>
<dbReference type="Proteomes" id="UP000443582">
    <property type="component" value="Unassembled WGS sequence"/>
</dbReference>
<keyword evidence="2" id="KW-1185">Reference proteome</keyword>
<accession>A0ABY0IDX7</accession>
<dbReference type="EMBL" id="QDKL01000003">
    <property type="protein sequence ID" value="RZF21156.1"/>
    <property type="molecule type" value="Genomic_DNA"/>
</dbReference>
<organism evidence="1 2">
    <name type="scientific">Halobacteriovorax vibrionivorans</name>
    <dbReference type="NCBI Taxonomy" id="2152716"/>
    <lineage>
        <taxon>Bacteria</taxon>
        <taxon>Pseudomonadati</taxon>
        <taxon>Bdellovibrionota</taxon>
        <taxon>Bacteriovoracia</taxon>
        <taxon>Bacteriovoracales</taxon>
        <taxon>Halobacteriovoraceae</taxon>
        <taxon>Halobacteriovorax</taxon>
    </lineage>
</organism>
<evidence type="ECO:0008006" key="3">
    <source>
        <dbReference type="Google" id="ProtNLM"/>
    </source>
</evidence>
<evidence type="ECO:0000313" key="2">
    <source>
        <dbReference type="Proteomes" id="UP000443582"/>
    </source>
</evidence>
<dbReference type="RefSeq" id="WP_115363688.1">
    <property type="nucleotide sequence ID" value="NZ_QDKL01000003.1"/>
</dbReference>
<evidence type="ECO:0000313" key="1">
    <source>
        <dbReference type="EMBL" id="RZF21156.1"/>
    </source>
</evidence>
<gene>
    <name evidence="1" type="ORF">DAY19_14355</name>
</gene>
<name>A0ABY0IDX7_9BACT</name>
<sequence length="208" mass="23285">MEQTKSKKEMRFLVLEEIYKTADGDTTCFIKLNDIADKVNLCNREVDTIGRFLSDEGLIEFRALGGIVSITHLGVKEIEEFYEDPKNSTENFPPMSRSYIYVENMSNSQIQQGTINSSQTYGNSSVNISGVLENLMNSIMKEDVPNIDKEASLANVKLLKSQVALPAEHRDKSLMQDAWSFLSNTSSLISVSSFIANHSKDILNFLGI</sequence>
<reference evidence="2" key="1">
    <citation type="journal article" date="2019" name="Int. J. Syst. Evol. Microbiol.">
        <title>Halobacteriovorax valvorus sp. nov., a novel prokaryotic predator isolated from coastal seawater of China.</title>
        <authorList>
            <person name="Chen M.-X."/>
        </authorList>
    </citation>
    <scope>NUCLEOTIDE SEQUENCE [LARGE SCALE GENOMIC DNA]</scope>
    <source>
        <strain evidence="2">BL9</strain>
    </source>
</reference>